<feature type="domain" description="Methionyl-tRNA formyltransferase-like C-terminal" evidence="2">
    <location>
        <begin position="167"/>
        <end position="224"/>
    </location>
</feature>
<dbReference type="RefSeq" id="WP_317719623.1">
    <property type="nucleotide sequence ID" value="NZ_AP026806.1"/>
</dbReference>
<sequence length="228" mass="26818">MRIIIATIKSWNIKNADKFKKKNASEHDIFIITNQNDLTYEKVHKINPDYIFFPHWSWIIDSNLYDNFNCIVFHMTDLPYGRGGSPLQNLIVRGIKETKMSAIQVEKEIDRGNIYLKEKLSLSGTANEIFIRASEIIFNKMIPRIINEQIIPIKQQGEIVEFKRRKPYESEILSNFDINKIYDYIRMLDGEGYPKAFIKFGKYRLEFSRASLKNNKIIADVEIIDEDD</sequence>
<organism evidence="3 4">
    <name type="scientific">Clostridium tetani</name>
    <dbReference type="NCBI Taxonomy" id="1513"/>
    <lineage>
        <taxon>Bacteria</taxon>
        <taxon>Bacillati</taxon>
        <taxon>Bacillota</taxon>
        <taxon>Clostridia</taxon>
        <taxon>Eubacteriales</taxon>
        <taxon>Clostridiaceae</taxon>
        <taxon>Clostridium</taxon>
    </lineage>
</organism>
<evidence type="ECO:0008006" key="5">
    <source>
        <dbReference type="Google" id="ProtNLM"/>
    </source>
</evidence>
<gene>
    <name evidence="3" type="ORF">K234311028_16660</name>
</gene>
<dbReference type="InterPro" id="IPR049355">
    <property type="entry name" value="Formyl_trans-like_C"/>
</dbReference>
<dbReference type="EMBL" id="AP026818">
    <property type="protein sequence ID" value="BDR81420.1"/>
    <property type="molecule type" value="Genomic_DNA"/>
</dbReference>
<dbReference type="InterPro" id="IPR036477">
    <property type="entry name" value="Formyl_transf_N_sf"/>
</dbReference>
<dbReference type="Proteomes" id="UP001321763">
    <property type="component" value="Chromosome"/>
</dbReference>
<dbReference type="SUPFAM" id="SSF50486">
    <property type="entry name" value="FMT C-terminal domain-like"/>
    <property type="match status" value="1"/>
</dbReference>
<evidence type="ECO:0000259" key="2">
    <source>
        <dbReference type="Pfam" id="PF21553"/>
    </source>
</evidence>
<dbReference type="CDD" id="cd08821">
    <property type="entry name" value="FMT_core_like_1"/>
    <property type="match status" value="1"/>
</dbReference>
<reference evidence="3 4" key="1">
    <citation type="submission" date="2022-09" db="EMBL/GenBank/DDBJ databases">
        <title>complete genome sequences of Clostridium tetani str. KHSU-234311-028 isolated from soil.</title>
        <authorList>
            <person name="Sekizuka T."/>
            <person name="Shitada C."/>
            <person name="Takahashi M."/>
            <person name="Kuroda M."/>
        </authorList>
    </citation>
    <scope>NUCLEOTIDE SEQUENCE [LARGE SCALE GENOMIC DNA]</scope>
    <source>
        <strain evidence="3 4">KHSU-234311-028</strain>
    </source>
</reference>
<dbReference type="Pfam" id="PF21553">
    <property type="entry name" value="Formyl_trans_C_2"/>
    <property type="match status" value="1"/>
</dbReference>
<dbReference type="InterPro" id="IPR011034">
    <property type="entry name" value="Formyl_transferase-like_C_sf"/>
</dbReference>
<evidence type="ECO:0000259" key="1">
    <source>
        <dbReference type="Pfam" id="PF00551"/>
    </source>
</evidence>
<evidence type="ECO:0000313" key="4">
    <source>
        <dbReference type="Proteomes" id="UP001321763"/>
    </source>
</evidence>
<evidence type="ECO:0000313" key="3">
    <source>
        <dbReference type="EMBL" id="BDR81420.1"/>
    </source>
</evidence>
<dbReference type="Gene3D" id="3.10.25.20">
    <property type="match status" value="1"/>
</dbReference>
<protein>
    <recommendedName>
        <fullName evidence="5">Methionyl-tRNA formyltransferase</fullName>
    </recommendedName>
</protein>
<dbReference type="AlphaFoldDB" id="A0ABC8ECW8"/>
<name>A0ABC8ECW8_CLOTA</name>
<proteinExistence type="predicted"/>
<dbReference type="InterPro" id="IPR002376">
    <property type="entry name" value="Formyl_transf_N"/>
</dbReference>
<dbReference type="Pfam" id="PF00551">
    <property type="entry name" value="Formyl_trans_N"/>
    <property type="match status" value="1"/>
</dbReference>
<dbReference type="SUPFAM" id="SSF53328">
    <property type="entry name" value="Formyltransferase"/>
    <property type="match status" value="1"/>
</dbReference>
<accession>A0ABC8ECW8</accession>
<dbReference type="Gene3D" id="3.40.50.170">
    <property type="entry name" value="Formyl transferase, N-terminal domain"/>
    <property type="match status" value="1"/>
</dbReference>
<feature type="domain" description="Formyl transferase N-terminal" evidence="1">
    <location>
        <begin position="39"/>
        <end position="121"/>
    </location>
</feature>